<evidence type="ECO:0000313" key="1">
    <source>
        <dbReference type="EMBL" id="JAT79576.1"/>
    </source>
</evidence>
<name>A0A1E1VXW9_PECGO</name>
<dbReference type="EMBL" id="GDQN01011478">
    <property type="protein sequence ID" value="JAT79576.1"/>
    <property type="molecule type" value="Transcribed_RNA"/>
</dbReference>
<dbReference type="AlphaFoldDB" id="A0A1E1VXW9"/>
<gene>
    <name evidence="1" type="ORF">g.17758</name>
</gene>
<feature type="non-terminal residue" evidence="1">
    <location>
        <position position="305"/>
    </location>
</feature>
<accession>A0A1E1VXW9</accession>
<protein>
    <submittedName>
        <fullName evidence="1">Uncharacterized protein</fullName>
    </submittedName>
</protein>
<feature type="non-terminal residue" evidence="1">
    <location>
        <position position="1"/>
    </location>
</feature>
<proteinExistence type="predicted"/>
<organism evidence="1">
    <name type="scientific">Pectinophora gossypiella</name>
    <name type="common">Cotton pink bollworm</name>
    <name type="synonym">Depressaria gossypiella</name>
    <dbReference type="NCBI Taxonomy" id="13191"/>
    <lineage>
        <taxon>Eukaryota</taxon>
        <taxon>Metazoa</taxon>
        <taxon>Ecdysozoa</taxon>
        <taxon>Arthropoda</taxon>
        <taxon>Hexapoda</taxon>
        <taxon>Insecta</taxon>
        <taxon>Pterygota</taxon>
        <taxon>Neoptera</taxon>
        <taxon>Endopterygota</taxon>
        <taxon>Lepidoptera</taxon>
        <taxon>Glossata</taxon>
        <taxon>Ditrysia</taxon>
        <taxon>Gelechioidea</taxon>
        <taxon>Gelechiidae</taxon>
        <taxon>Apatetrinae</taxon>
        <taxon>Pectinophora</taxon>
    </lineage>
</organism>
<reference evidence="1" key="1">
    <citation type="submission" date="2015-09" db="EMBL/GenBank/DDBJ databases">
        <title>De novo assembly of Pectinophora gossypiella (Pink Bollworm) gut transcriptome.</title>
        <authorList>
            <person name="Tassone E.E."/>
        </authorList>
    </citation>
    <scope>NUCLEOTIDE SEQUENCE</scope>
</reference>
<sequence length="305" mass="33799">QQVCSHRGVFGRFFSRTPKSKHTSRACGHVNQYVRSTGISNKLREIVVSPAKMHNVPWCTVGSLGKPKKSSCRENQCSCQKDQPHCKNQQGFSERTPEYDRTTQFCQFCSATRQTKSSCNAQLSEHTTQGHSVCTICIAVDGNKRTDLVVSALPSNDSYSCATSDTIPDHRCVRCSLGCAAEQYLAERHMDGERTRPPLQPEGVACNIKSVRTLCQRHKTGMPASSIGQQDSRCLSTQRGWNSVSAFNASHLSNSSNSRREPDSLKNILCSREVQPTRGPLVSPQVTSRVASITYLHRDDIFKMG</sequence>